<feature type="domain" description="Pectinesterase catalytic" evidence="11">
    <location>
        <begin position="50"/>
        <end position="323"/>
    </location>
</feature>
<evidence type="ECO:0000259" key="11">
    <source>
        <dbReference type="Pfam" id="PF01095"/>
    </source>
</evidence>
<dbReference type="Gene3D" id="2.160.20.10">
    <property type="entry name" value="Single-stranded right-handed beta-helix, Pectin lyase-like"/>
    <property type="match status" value="1"/>
</dbReference>
<dbReference type="UniPathway" id="UPA00545">
    <property type="reaction ID" value="UER00823"/>
</dbReference>
<comment type="function">
    <text evidence="10">Acts in the modification of cell walls via demethylesterification of cell wall pectin.</text>
</comment>
<sequence length="349" mass="37570">MGRPAAMKIYNGFAVLLLVDILVVLGSFMAVSSTTATGVMDMSTALLIRVDPSGNGDFKKIQDAIDSVPSNNSELVFIWVKPGTYREKVAVPADKPFVTLSGTKASNTIITWGDTGEIIDSATLSVFASDFVARSLTIQNTFGTSGKAVALRVAGDRAAFYGCRILSYQDTLLDDTGRHYYSSCYIEGATDFICGNAASLFERCHLHSLSSGDGAITAQHRNSPSEETGFSFMGCKITGVGTALLGRPWGAYSRVVFSLTYMSSAVVPQGWDDWGDRSKQSTVYFGESQCYGPGANRTKRVEWSMSLSNDEVAPFLTKDMIGGQSWLRPSPTHFKRGSTIIPANANGNN</sequence>
<comment type="pathway">
    <text evidence="2">Glycan metabolism; pectin degradation; 2-dehydro-3-deoxy-D-gluconate from pectin: step 1/5.</text>
</comment>
<dbReference type="OrthoDB" id="2019149at2759"/>
<dbReference type="InterPro" id="IPR011050">
    <property type="entry name" value="Pectin_lyase_fold/virulence"/>
</dbReference>
<evidence type="ECO:0000256" key="6">
    <source>
        <dbReference type="ARBA" id="ARBA00022801"/>
    </source>
</evidence>
<keyword evidence="8" id="KW-0325">Glycoprotein</keyword>
<evidence type="ECO:0000256" key="1">
    <source>
        <dbReference type="ARBA" id="ARBA00004191"/>
    </source>
</evidence>
<keyword evidence="5" id="KW-0964">Secreted</keyword>
<name>A0A5N6QQA1_9ROSI</name>
<dbReference type="InterPro" id="IPR012334">
    <property type="entry name" value="Pectin_lyas_fold"/>
</dbReference>
<gene>
    <name evidence="12" type="ORF">FH972_004986</name>
</gene>
<evidence type="ECO:0000256" key="2">
    <source>
        <dbReference type="ARBA" id="ARBA00005184"/>
    </source>
</evidence>
<dbReference type="EC" id="3.1.1.11" evidence="4"/>
<dbReference type="Proteomes" id="UP000327013">
    <property type="component" value="Chromosome 2"/>
</dbReference>
<dbReference type="Pfam" id="PF01095">
    <property type="entry name" value="Pectinesterase"/>
    <property type="match status" value="1"/>
</dbReference>
<keyword evidence="7" id="KW-0063">Aspartyl esterase</keyword>
<keyword evidence="13" id="KW-1185">Reference proteome</keyword>
<comment type="subcellular location">
    <subcellularLocation>
        <location evidence="1">Secreted</location>
        <location evidence="1">Cell wall</location>
    </subcellularLocation>
</comment>
<keyword evidence="6" id="KW-0378">Hydrolase</keyword>
<dbReference type="PANTHER" id="PTHR31321:SF72">
    <property type="entry name" value="PECTINESTERASE 11-RELATED"/>
    <property type="match status" value="1"/>
</dbReference>
<organism evidence="12 13">
    <name type="scientific">Carpinus fangiana</name>
    <dbReference type="NCBI Taxonomy" id="176857"/>
    <lineage>
        <taxon>Eukaryota</taxon>
        <taxon>Viridiplantae</taxon>
        <taxon>Streptophyta</taxon>
        <taxon>Embryophyta</taxon>
        <taxon>Tracheophyta</taxon>
        <taxon>Spermatophyta</taxon>
        <taxon>Magnoliopsida</taxon>
        <taxon>eudicotyledons</taxon>
        <taxon>Gunneridae</taxon>
        <taxon>Pentapetalae</taxon>
        <taxon>rosids</taxon>
        <taxon>fabids</taxon>
        <taxon>Fagales</taxon>
        <taxon>Betulaceae</taxon>
        <taxon>Carpinus</taxon>
    </lineage>
</organism>
<dbReference type="PANTHER" id="PTHR31321">
    <property type="entry name" value="ACYL-COA THIOESTER HYDROLASE YBHC-RELATED"/>
    <property type="match status" value="1"/>
</dbReference>
<keyword evidence="5" id="KW-0134">Cell wall</keyword>
<evidence type="ECO:0000256" key="10">
    <source>
        <dbReference type="ARBA" id="ARBA00057335"/>
    </source>
</evidence>
<dbReference type="SUPFAM" id="SSF51126">
    <property type="entry name" value="Pectin lyase-like"/>
    <property type="match status" value="1"/>
</dbReference>
<dbReference type="GO" id="GO:0045490">
    <property type="term" value="P:pectin catabolic process"/>
    <property type="evidence" value="ECO:0007669"/>
    <property type="project" value="UniProtKB-UniPathway"/>
</dbReference>
<proteinExistence type="inferred from homology"/>
<comment type="similarity">
    <text evidence="3">Belongs to the pectinesterase family.</text>
</comment>
<evidence type="ECO:0000256" key="5">
    <source>
        <dbReference type="ARBA" id="ARBA00022512"/>
    </source>
</evidence>
<evidence type="ECO:0000256" key="7">
    <source>
        <dbReference type="ARBA" id="ARBA00023085"/>
    </source>
</evidence>
<accession>A0A5N6QQA1</accession>
<evidence type="ECO:0000256" key="9">
    <source>
        <dbReference type="ARBA" id="ARBA00047928"/>
    </source>
</evidence>
<evidence type="ECO:0000256" key="3">
    <source>
        <dbReference type="ARBA" id="ARBA00008891"/>
    </source>
</evidence>
<dbReference type="GO" id="GO:0042545">
    <property type="term" value="P:cell wall modification"/>
    <property type="evidence" value="ECO:0007669"/>
    <property type="project" value="InterPro"/>
</dbReference>
<evidence type="ECO:0000256" key="8">
    <source>
        <dbReference type="ARBA" id="ARBA00023180"/>
    </source>
</evidence>
<dbReference type="AlphaFoldDB" id="A0A5N6QQA1"/>
<dbReference type="InterPro" id="IPR000070">
    <property type="entry name" value="Pectinesterase_cat"/>
</dbReference>
<dbReference type="GO" id="GO:0030599">
    <property type="term" value="F:pectinesterase activity"/>
    <property type="evidence" value="ECO:0007669"/>
    <property type="project" value="UniProtKB-EC"/>
</dbReference>
<reference evidence="12 13" key="1">
    <citation type="submission" date="2019-06" db="EMBL/GenBank/DDBJ databases">
        <title>A chromosomal-level reference genome of Carpinus fangiana (Coryloideae, Betulaceae).</title>
        <authorList>
            <person name="Yang X."/>
            <person name="Wang Z."/>
            <person name="Zhang L."/>
            <person name="Hao G."/>
            <person name="Liu J."/>
            <person name="Yang Y."/>
        </authorList>
    </citation>
    <scope>NUCLEOTIDE SEQUENCE [LARGE SCALE GENOMIC DNA]</scope>
    <source>
        <strain evidence="12">Cfa_2016G</strain>
        <tissue evidence="12">Leaf</tissue>
    </source>
</reference>
<comment type="catalytic activity">
    <reaction evidence="9">
        <text>[(1-&gt;4)-alpha-D-galacturonosyl methyl ester](n) + n H2O = [(1-&gt;4)-alpha-D-galacturonosyl](n) + n methanol + n H(+)</text>
        <dbReference type="Rhea" id="RHEA:22380"/>
        <dbReference type="Rhea" id="RHEA-COMP:14570"/>
        <dbReference type="Rhea" id="RHEA-COMP:14573"/>
        <dbReference type="ChEBI" id="CHEBI:15377"/>
        <dbReference type="ChEBI" id="CHEBI:15378"/>
        <dbReference type="ChEBI" id="CHEBI:17790"/>
        <dbReference type="ChEBI" id="CHEBI:140522"/>
        <dbReference type="ChEBI" id="CHEBI:140523"/>
        <dbReference type="EC" id="3.1.1.11"/>
    </reaction>
</comment>
<evidence type="ECO:0000313" key="12">
    <source>
        <dbReference type="EMBL" id="KAE8008480.1"/>
    </source>
</evidence>
<evidence type="ECO:0000256" key="4">
    <source>
        <dbReference type="ARBA" id="ARBA00013229"/>
    </source>
</evidence>
<evidence type="ECO:0000313" key="13">
    <source>
        <dbReference type="Proteomes" id="UP000327013"/>
    </source>
</evidence>
<dbReference type="EMBL" id="CM017322">
    <property type="protein sequence ID" value="KAE8008480.1"/>
    <property type="molecule type" value="Genomic_DNA"/>
</dbReference>
<dbReference type="FunFam" id="2.160.20.10:FF:000013">
    <property type="entry name" value="Pectinesterase"/>
    <property type="match status" value="1"/>
</dbReference>
<protein>
    <recommendedName>
        <fullName evidence="4">pectinesterase</fullName>
        <ecNumber evidence="4">3.1.1.11</ecNumber>
    </recommendedName>
</protein>